<keyword evidence="4" id="KW-1185">Reference proteome</keyword>
<organism evidence="3 4">
    <name type="scientific">Verticiella sediminum</name>
    <dbReference type="NCBI Taxonomy" id="1247510"/>
    <lineage>
        <taxon>Bacteria</taxon>
        <taxon>Pseudomonadati</taxon>
        <taxon>Pseudomonadota</taxon>
        <taxon>Betaproteobacteria</taxon>
        <taxon>Burkholderiales</taxon>
        <taxon>Alcaligenaceae</taxon>
        <taxon>Verticiella</taxon>
    </lineage>
</organism>
<dbReference type="InterPro" id="IPR042100">
    <property type="entry name" value="Bug_dom1"/>
</dbReference>
<feature type="chain" id="PRO_5021919726" evidence="2">
    <location>
        <begin position="25"/>
        <end position="317"/>
    </location>
</feature>
<reference evidence="3 4" key="1">
    <citation type="submission" date="2019-07" db="EMBL/GenBank/DDBJ databases">
        <title>Qingshengfaniella alkalisoli gen. nov., sp. nov., isolated from saline soil.</title>
        <authorList>
            <person name="Xu L."/>
            <person name="Huang X.-X."/>
            <person name="Sun J.-Q."/>
        </authorList>
    </citation>
    <scope>NUCLEOTIDE SEQUENCE [LARGE SCALE GENOMIC DNA]</scope>
    <source>
        <strain evidence="3 4">DSM 27279</strain>
    </source>
</reference>
<evidence type="ECO:0000256" key="1">
    <source>
        <dbReference type="ARBA" id="ARBA00006987"/>
    </source>
</evidence>
<dbReference type="RefSeq" id="WP_143947864.1">
    <property type="nucleotide sequence ID" value="NZ_BAABMB010000002.1"/>
</dbReference>
<dbReference type="Pfam" id="PF03401">
    <property type="entry name" value="TctC"/>
    <property type="match status" value="1"/>
</dbReference>
<name>A0A556ATZ1_9BURK</name>
<accession>A0A556ATZ1</accession>
<evidence type="ECO:0000256" key="2">
    <source>
        <dbReference type="SAM" id="SignalP"/>
    </source>
</evidence>
<sequence length="317" mass="33344">MKKHALLRALLAAPLLALALPAAAQQARLIIPAPPGGGTDGFFRTFALAAEEKLDGPLVVVNVGGAGGAIGMNQMIRSAPDGATLAAVWNSPVTAVPHSLRDSYGPDDFTPIIQLSSAPYVFCVKSEFPARTGQEFIATLEKNPGKYTYGNDGVGGIGQLASERIFRAKKLSVLGVPFKGAGDTLNNFLGGHVDIYVGSILPIKSHLDNGKVVCPLLSSAERTPMLPNAASLTDIGVPEEQTLLWRGVLGPKNLPLPVVQKLQAAFSHAAQKPAVQKFVADAGEQVVIRTGAELDRMIRDEYAALGKVAESLNIARQ</sequence>
<feature type="signal peptide" evidence="2">
    <location>
        <begin position="1"/>
        <end position="24"/>
    </location>
</feature>
<dbReference type="Gene3D" id="3.40.190.150">
    <property type="entry name" value="Bordetella uptake gene, domain 1"/>
    <property type="match status" value="1"/>
</dbReference>
<evidence type="ECO:0000313" key="4">
    <source>
        <dbReference type="Proteomes" id="UP000318405"/>
    </source>
</evidence>
<dbReference type="EMBL" id="VLTJ01000016">
    <property type="protein sequence ID" value="TSH96414.1"/>
    <property type="molecule type" value="Genomic_DNA"/>
</dbReference>
<dbReference type="AlphaFoldDB" id="A0A556ATZ1"/>
<dbReference type="OrthoDB" id="5171643at2"/>
<dbReference type="PIRSF" id="PIRSF017082">
    <property type="entry name" value="YflP"/>
    <property type="match status" value="1"/>
</dbReference>
<dbReference type="Gene3D" id="3.40.190.10">
    <property type="entry name" value="Periplasmic binding protein-like II"/>
    <property type="match status" value="1"/>
</dbReference>
<protein>
    <submittedName>
        <fullName evidence="3">Tripartite tricarboxylate transporter substrate binding protein</fullName>
    </submittedName>
</protein>
<dbReference type="PANTHER" id="PTHR42928:SF5">
    <property type="entry name" value="BLR1237 PROTEIN"/>
    <property type="match status" value="1"/>
</dbReference>
<keyword evidence="2" id="KW-0732">Signal</keyword>
<dbReference type="InterPro" id="IPR005064">
    <property type="entry name" value="BUG"/>
</dbReference>
<proteinExistence type="inferred from homology"/>
<evidence type="ECO:0000313" key="3">
    <source>
        <dbReference type="EMBL" id="TSH96414.1"/>
    </source>
</evidence>
<gene>
    <name evidence="3" type="ORF">FOZ76_09250</name>
</gene>
<dbReference type="PANTHER" id="PTHR42928">
    <property type="entry name" value="TRICARBOXYLATE-BINDING PROTEIN"/>
    <property type="match status" value="1"/>
</dbReference>
<dbReference type="CDD" id="cd07012">
    <property type="entry name" value="PBP2_Bug_TTT"/>
    <property type="match status" value="1"/>
</dbReference>
<dbReference type="Proteomes" id="UP000318405">
    <property type="component" value="Unassembled WGS sequence"/>
</dbReference>
<comment type="caution">
    <text evidence="3">The sequence shown here is derived from an EMBL/GenBank/DDBJ whole genome shotgun (WGS) entry which is preliminary data.</text>
</comment>
<comment type="similarity">
    <text evidence="1">Belongs to the UPF0065 (bug) family.</text>
</comment>